<dbReference type="PRINTS" id="PR00481">
    <property type="entry name" value="LAMNOPPTDASE"/>
</dbReference>
<keyword evidence="2" id="KW-0031">Aminopeptidase</keyword>
<dbReference type="SUPFAM" id="SSF53187">
    <property type="entry name" value="Zn-dependent exopeptidases"/>
    <property type="match status" value="1"/>
</dbReference>
<organism evidence="6 7">
    <name type="scientific">Trichobilharzia regenti</name>
    <name type="common">Nasal bird schistosome</name>
    <dbReference type="NCBI Taxonomy" id="157069"/>
    <lineage>
        <taxon>Eukaryota</taxon>
        <taxon>Metazoa</taxon>
        <taxon>Spiralia</taxon>
        <taxon>Lophotrochozoa</taxon>
        <taxon>Platyhelminthes</taxon>
        <taxon>Trematoda</taxon>
        <taxon>Digenea</taxon>
        <taxon>Strigeidida</taxon>
        <taxon>Schistosomatoidea</taxon>
        <taxon>Schistosomatidae</taxon>
        <taxon>Trichobilharzia</taxon>
    </lineage>
</organism>
<keyword evidence="3" id="KW-0645">Protease</keyword>
<accession>A0AA85KDP6</accession>
<evidence type="ECO:0000256" key="1">
    <source>
        <dbReference type="ARBA" id="ARBA00009528"/>
    </source>
</evidence>
<sequence length="546" mass="59092">MELKSTAQQKAVNVFTNKSPSEIMPHSIITPAFPVSSLTDSSYDAVLLVNDDAEHLPEPLKLALNALKKFSEVNPKFSDEISVIPFPEHPSKRLIFSPTGQLNTDEADIRNVYDAAVDGMKKLLKIGCKSPLLCCGSLVSAPKEFQWTDRSCLLLNAVLGAYHALYTPLEVREMVPEKFPKALRFGVMEADERLLNTAMAIEEGRIVARDIGGSDPERMAAPKIVEYLENALSGLTGIKMTVEKVDVKKYPLMAAVNRAASVVPRHDGRVVHLDYTPPNAKEIDTSLFLVGKGITYDTGGADVKPSGNMAGMHRDKCGAAAIAGLFKTVGLLQPGGLSISAGLAFVRNSVGAESYVADEIIVARSGQRVRIAHSDAEGRTVMADLLCEAKEKALKAKNPFLFTVATLTGHVIRAYKHYTAVMDNGPARVKKVSQELQSAGDLISDVVEISTLRKEDYAMNKAKSEYEDLIQSNNLPSSATPRGHQMPAAFLVSVSGLNKHGLDSKTQLPYTHVDVAGSAGEIYVTPTAAPLMMFARSDNNNNKKIE</sequence>
<dbReference type="Pfam" id="PF00883">
    <property type="entry name" value="Peptidase_M17"/>
    <property type="match status" value="1"/>
</dbReference>
<protein>
    <recommendedName>
        <fullName evidence="5">Cytosol aminopeptidase domain-containing protein</fullName>
    </recommendedName>
</protein>
<dbReference type="InterPro" id="IPR000819">
    <property type="entry name" value="Peptidase_M17_C"/>
</dbReference>
<dbReference type="InterPro" id="IPR011356">
    <property type="entry name" value="Leucine_aapep/pepB"/>
</dbReference>
<evidence type="ECO:0000313" key="7">
    <source>
        <dbReference type="WBParaSite" id="TREG1_89770.1"/>
    </source>
</evidence>
<reference evidence="7" key="2">
    <citation type="submission" date="2023-11" db="UniProtKB">
        <authorList>
            <consortium name="WormBaseParasite"/>
        </authorList>
    </citation>
    <scope>IDENTIFICATION</scope>
</reference>
<proteinExistence type="inferred from homology"/>
<dbReference type="GO" id="GO:0030145">
    <property type="term" value="F:manganese ion binding"/>
    <property type="evidence" value="ECO:0007669"/>
    <property type="project" value="InterPro"/>
</dbReference>
<evidence type="ECO:0000259" key="5">
    <source>
        <dbReference type="Pfam" id="PF00883"/>
    </source>
</evidence>
<dbReference type="Proteomes" id="UP000050795">
    <property type="component" value="Unassembled WGS sequence"/>
</dbReference>
<evidence type="ECO:0000256" key="3">
    <source>
        <dbReference type="ARBA" id="ARBA00022670"/>
    </source>
</evidence>
<dbReference type="GO" id="GO:0070006">
    <property type="term" value="F:metalloaminopeptidase activity"/>
    <property type="evidence" value="ECO:0007669"/>
    <property type="project" value="InterPro"/>
</dbReference>
<evidence type="ECO:0000256" key="2">
    <source>
        <dbReference type="ARBA" id="ARBA00022438"/>
    </source>
</evidence>
<evidence type="ECO:0000256" key="4">
    <source>
        <dbReference type="ARBA" id="ARBA00022801"/>
    </source>
</evidence>
<feature type="domain" description="Cytosol aminopeptidase" evidence="5">
    <location>
        <begin position="207"/>
        <end position="520"/>
    </location>
</feature>
<keyword evidence="4" id="KW-0378">Hydrolase</keyword>
<comment type="similarity">
    <text evidence="1">Belongs to the peptidase M17 family.</text>
</comment>
<dbReference type="WBParaSite" id="TREG1_89770.1">
    <property type="protein sequence ID" value="TREG1_89770.1"/>
    <property type="gene ID" value="TREG1_89770"/>
</dbReference>
<keyword evidence="6" id="KW-1185">Reference proteome</keyword>
<dbReference type="PANTHER" id="PTHR11963">
    <property type="entry name" value="LEUCINE AMINOPEPTIDASE-RELATED"/>
    <property type="match status" value="1"/>
</dbReference>
<reference evidence="6" key="1">
    <citation type="submission" date="2022-06" db="EMBL/GenBank/DDBJ databases">
        <authorList>
            <person name="Berger JAMES D."/>
            <person name="Berger JAMES D."/>
        </authorList>
    </citation>
    <scope>NUCLEOTIDE SEQUENCE [LARGE SCALE GENOMIC DNA]</scope>
</reference>
<dbReference type="Gene3D" id="3.40.630.10">
    <property type="entry name" value="Zn peptidases"/>
    <property type="match status" value="1"/>
</dbReference>
<dbReference type="GO" id="GO:0006508">
    <property type="term" value="P:proteolysis"/>
    <property type="evidence" value="ECO:0007669"/>
    <property type="project" value="UniProtKB-KW"/>
</dbReference>
<dbReference type="GO" id="GO:0005737">
    <property type="term" value="C:cytoplasm"/>
    <property type="evidence" value="ECO:0007669"/>
    <property type="project" value="InterPro"/>
</dbReference>
<dbReference type="PANTHER" id="PTHR11963:SF48">
    <property type="entry name" value="DIPEPTIDASE B, ISOFORM A"/>
    <property type="match status" value="1"/>
</dbReference>
<dbReference type="AlphaFoldDB" id="A0AA85KDP6"/>
<name>A0AA85KDP6_TRIRE</name>
<evidence type="ECO:0000313" key="6">
    <source>
        <dbReference type="Proteomes" id="UP000050795"/>
    </source>
</evidence>